<keyword evidence="8" id="KW-0131">Cell cycle</keyword>
<evidence type="ECO:0000256" key="7">
    <source>
        <dbReference type="ARBA" id="ARBA00023242"/>
    </source>
</evidence>
<dbReference type="PANTHER" id="PTHR15459">
    <property type="entry name" value="POLYAMINE-MODULATED FACTOR 1"/>
    <property type="match status" value="1"/>
</dbReference>
<comment type="subcellular location">
    <subcellularLocation>
        <location evidence="2">Chromosome</location>
        <location evidence="2">Centromere</location>
        <location evidence="2">Kinetochore</location>
    </subcellularLocation>
    <subcellularLocation>
        <location evidence="1">Nucleus</location>
    </subcellularLocation>
</comment>
<evidence type="ECO:0000256" key="9">
    <source>
        <dbReference type="ARBA" id="ARBA00023328"/>
    </source>
</evidence>
<name>A0A8K0JDL4_9TREE</name>
<evidence type="ECO:0000313" key="13">
    <source>
        <dbReference type="Proteomes" id="UP000812966"/>
    </source>
</evidence>
<evidence type="ECO:0000256" key="10">
    <source>
        <dbReference type="SAM" id="Coils"/>
    </source>
</evidence>
<dbReference type="InterPro" id="IPR007128">
    <property type="entry name" value="PMF1/Nnf1"/>
</dbReference>
<keyword evidence="4" id="KW-0132">Cell division</keyword>
<evidence type="ECO:0000256" key="11">
    <source>
        <dbReference type="SAM" id="MobiDB-lite"/>
    </source>
</evidence>
<evidence type="ECO:0000256" key="3">
    <source>
        <dbReference type="ARBA" id="ARBA00022454"/>
    </source>
</evidence>
<accession>A0A8K0JDL4</accession>
<keyword evidence="9" id="KW-0137">Centromere</keyword>
<dbReference type="GO" id="GO:0007059">
    <property type="term" value="P:chromosome segregation"/>
    <property type="evidence" value="ECO:0007669"/>
    <property type="project" value="TreeGrafter"/>
</dbReference>
<evidence type="ECO:0000256" key="1">
    <source>
        <dbReference type="ARBA" id="ARBA00004123"/>
    </source>
</evidence>
<feature type="compositionally biased region" description="Polar residues" evidence="11">
    <location>
        <begin position="26"/>
        <end position="37"/>
    </location>
</feature>
<dbReference type="GO" id="GO:0051301">
    <property type="term" value="P:cell division"/>
    <property type="evidence" value="ECO:0007669"/>
    <property type="project" value="UniProtKB-KW"/>
</dbReference>
<evidence type="ECO:0000256" key="2">
    <source>
        <dbReference type="ARBA" id="ARBA00004629"/>
    </source>
</evidence>
<keyword evidence="5" id="KW-0498">Mitosis</keyword>
<dbReference type="GO" id="GO:0005634">
    <property type="term" value="C:nucleus"/>
    <property type="evidence" value="ECO:0007669"/>
    <property type="project" value="UniProtKB-SubCell"/>
</dbReference>
<keyword evidence="13" id="KW-1185">Reference proteome</keyword>
<protein>
    <submittedName>
        <fullName evidence="12">Uncharacterized protein</fullName>
    </submittedName>
</protein>
<gene>
    <name evidence="12" type="ORF">FFLO_07081</name>
</gene>
<dbReference type="Pfam" id="PF03980">
    <property type="entry name" value="Nnf1"/>
    <property type="match status" value="1"/>
</dbReference>
<dbReference type="EMBL" id="JABELV010000345">
    <property type="protein sequence ID" value="KAG7527291.1"/>
    <property type="molecule type" value="Genomic_DNA"/>
</dbReference>
<dbReference type="Proteomes" id="UP000812966">
    <property type="component" value="Unassembled WGS sequence"/>
</dbReference>
<keyword evidence="6" id="KW-0995">Kinetochore</keyword>
<evidence type="ECO:0000256" key="8">
    <source>
        <dbReference type="ARBA" id="ARBA00023306"/>
    </source>
</evidence>
<dbReference type="PANTHER" id="PTHR15459:SF3">
    <property type="entry name" value="POLYAMINE-MODULATED FACTOR 1"/>
    <property type="match status" value="1"/>
</dbReference>
<reference evidence="12" key="1">
    <citation type="submission" date="2020-04" db="EMBL/GenBank/DDBJ databases">
        <title>Analysis of mating type loci in Filobasidium floriforme.</title>
        <authorList>
            <person name="Nowrousian M."/>
        </authorList>
    </citation>
    <scope>NUCLEOTIDE SEQUENCE</scope>
    <source>
        <strain evidence="12">CBS 6242</strain>
    </source>
</reference>
<sequence>MSTPNPELSVMSVAGPSSSRKRTSEQLDPSTKNSIDAQRQPPEDEGQDQPRARKRVATGELDAMDERIDGNKDVDRDSGKAVDVTREEPEPGDMQRERASEPSTATTTTMGEIHSQEQRLPSKVPAISPVTSSSNQKTSYETTKVAVEGAVRRGANRWTVKDLKKAYPIISAPKERTKAFEKLWLETSEGLRAKMINQADAIIEHYEVKPALDRLELAVEEARVRKARILRGEEGVYVADIWRPDLSPQALTAAYNLPRYDAVYTRLREEYIQLFKDCERLAGEVDGKKKRMDEIKDQVIQANEQLKETADKLENVPGDGIKMWMGDAASNDQASRTMA</sequence>
<feature type="compositionally biased region" description="Basic and acidic residues" evidence="11">
    <location>
        <begin position="64"/>
        <end position="100"/>
    </location>
</feature>
<keyword evidence="7" id="KW-0539">Nucleus</keyword>
<feature type="coiled-coil region" evidence="10">
    <location>
        <begin position="278"/>
        <end position="316"/>
    </location>
</feature>
<evidence type="ECO:0000256" key="5">
    <source>
        <dbReference type="ARBA" id="ARBA00022776"/>
    </source>
</evidence>
<evidence type="ECO:0000256" key="4">
    <source>
        <dbReference type="ARBA" id="ARBA00022618"/>
    </source>
</evidence>
<feature type="compositionally biased region" description="Polar residues" evidence="11">
    <location>
        <begin position="101"/>
        <end position="110"/>
    </location>
</feature>
<proteinExistence type="predicted"/>
<keyword evidence="10" id="KW-0175">Coiled coil</keyword>
<comment type="caution">
    <text evidence="12">The sequence shown here is derived from an EMBL/GenBank/DDBJ whole genome shotgun (WGS) entry which is preliminary data.</text>
</comment>
<dbReference type="AlphaFoldDB" id="A0A8K0JDL4"/>
<keyword evidence="3" id="KW-0158">Chromosome</keyword>
<dbReference type="GO" id="GO:0000444">
    <property type="term" value="C:MIS12/MIND type complex"/>
    <property type="evidence" value="ECO:0007669"/>
    <property type="project" value="InterPro"/>
</dbReference>
<feature type="region of interest" description="Disordered" evidence="11">
    <location>
        <begin position="1"/>
        <end position="121"/>
    </location>
</feature>
<evidence type="ECO:0000313" key="12">
    <source>
        <dbReference type="EMBL" id="KAG7527291.1"/>
    </source>
</evidence>
<organism evidence="12 13">
    <name type="scientific">Filobasidium floriforme</name>
    <dbReference type="NCBI Taxonomy" id="5210"/>
    <lineage>
        <taxon>Eukaryota</taxon>
        <taxon>Fungi</taxon>
        <taxon>Dikarya</taxon>
        <taxon>Basidiomycota</taxon>
        <taxon>Agaricomycotina</taxon>
        <taxon>Tremellomycetes</taxon>
        <taxon>Filobasidiales</taxon>
        <taxon>Filobasidiaceae</taxon>
        <taxon>Filobasidium</taxon>
    </lineage>
</organism>
<evidence type="ECO:0000256" key="6">
    <source>
        <dbReference type="ARBA" id="ARBA00022838"/>
    </source>
</evidence>